<dbReference type="PANTHER" id="PTHR30346:SF0">
    <property type="entry name" value="HCA OPERON TRANSCRIPTIONAL ACTIVATOR HCAR"/>
    <property type="match status" value="1"/>
</dbReference>
<dbReference type="PROSITE" id="PS50931">
    <property type="entry name" value="HTH_LYSR"/>
    <property type="match status" value="1"/>
</dbReference>
<dbReference type="PRINTS" id="PR00039">
    <property type="entry name" value="HTHLYSR"/>
</dbReference>
<dbReference type="SUPFAM" id="SSF46785">
    <property type="entry name" value="Winged helix' DNA-binding domain"/>
    <property type="match status" value="1"/>
</dbReference>
<evidence type="ECO:0000256" key="3">
    <source>
        <dbReference type="ARBA" id="ARBA00023125"/>
    </source>
</evidence>
<comment type="caution">
    <text evidence="6">The sequence shown here is derived from an EMBL/GenBank/DDBJ whole genome shotgun (WGS) entry which is preliminary data.</text>
</comment>
<evidence type="ECO:0000313" key="6">
    <source>
        <dbReference type="EMBL" id="GGJ58130.1"/>
    </source>
</evidence>
<keyword evidence="7" id="KW-1185">Reference proteome</keyword>
<dbReference type="Gene3D" id="1.10.10.10">
    <property type="entry name" value="Winged helix-like DNA-binding domain superfamily/Winged helix DNA-binding domain"/>
    <property type="match status" value="1"/>
</dbReference>
<dbReference type="Proteomes" id="UP000632222">
    <property type="component" value="Unassembled WGS sequence"/>
</dbReference>
<keyword evidence="4" id="KW-0804">Transcription</keyword>
<dbReference type="InterPro" id="IPR005119">
    <property type="entry name" value="LysR_subst-bd"/>
</dbReference>
<feature type="domain" description="HTH lysR-type" evidence="5">
    <location>
        <begin position="1"/>
        <end position="58"/>
    </location>
</feature>
<dbReference type="CDD" id="cd08414">
    <property type="entry name" value="PBP2_LTTR_aromatics_like"/>
    <property type="match status" value="1"/>
</dbReference>
<dbReference type="Pfam" id="PF03466">
    <property type="entry name" value="LysR_substrate"/>
    <property type="match status" value="1"/>
</dbReference>
<dbReference type="PANTHER" id="PTHR30346">
    <property type="entry name" value="TRANSCRIPTIONAL DUAL REGULATOR HCAR-RELATED"/>
    <property type="match status" value="1"/>
</dbReference>
<keyword evidence="3" id="KW-0238">DNA-binding</keyword>
<accession>A0ABQ2DJ79</accession>
<evidence type="ECO:0000259" key="5">
    <source>
        <dbReference type="PROSITE" id="PS50931"/>
    </source>
</evidence>
<dbReference type="SUPFAM" id="SSF53850">
    <property type="entry name" value="Periplasmic binding protein-like II"/>
    <property type="match status" value="1"/>
</dbReference>
<keyword evidence="2" id="KW-0805">Transcription regulation</keyword>
<comment type="similarity">
    <text evidence="1">Belongs to the LysR transcriptional regulatory family.</text>
</comment>
<evidence type="ECO:0000256" key="2">
    <source>
        <dbReference type="ARBA" id="ARBA00023015"/>
    </source>
</evidence>
<evidence type="ECO:0000313" key="7">
    <source>
        <dbReference type="Proteomes" id="UP000632222"/>
    </source>
</evidence>
<dbReference type="EMBL" id="BMOD01000042">
    <property type="protein sequence ID" value="GGJ58130.1"/>
    <property type="molecule type" value="Genomic_DNA"/>
</dbReference>
<organism evidence="6 7">
    <name type="scientific">Deinococcus roseus</name>
    <dbReference type="NCBI Taxonomy" id="392414"/>
    <lineage>
        <taxon>Bacteria</taxon>
        <taxon>Thermotogati</taxon>
        <taxon>Deinococcota</taxon>
        <taxon>Deinococci</taxon>
        <taxon>Deinococcales</taxon>
        <taxon>Deinococcaceae</taxon>
        <taxon>Deinococcus</taxon>
    </lineage>
</organism>
<protein>
    <submittedName>
        <fullName evidence="6">LysR family transcriptional regulator</fullName>
    </submittedName>
</protein>
<dbReference type="InterPro" id="IPR036388">
    <property type="entry name" value="WH-like_DNA-bd_sf"/>
</dbReference>
<reference evidence="7" key="1">
    <citation type="journal article" date="2019" name="Int. J. Syst. Evol. Microbiol.">
        <title>The Global Catalogue of Microorganisms (GCM) 10K type strain sequencing project: providing services to taxonomists for standard genome sequencing and annotation.</title>
        <authorList>
            <consortium name="The Broad Institute Genomics Platform"/>
            <consortium name="The Broad Institute Genome Sequencing Center for Infectious Disease"/>
            <person name="Wu L."/>
            <person name="Ma J."/>
        </authorList>
    </citation>
    <scope>NUCLEOTIDE SEQUENCE [LARGE SCALE GENOMIC DNA]</scope>
    <source>
        <strain evidence="7">JCM 14370</strain>
    </source>
</reference>
<name>A0ABQ2DJ79_9DEIO</name>
<evidence type="ECO:0000256" key="4">
    <source>
        <dbReference type="ARBA" id="ARBA00023163"/>
    </source>
</evidence>
<dbReference type="RefSeq" id="WP_189008935.1">
    <property type="nucleotide sequence ID" value="NZ_BMOD01000042.1"/>
</dbReference>
<dbReference type="Gene3D" id="3.40.190.10">
    <property type="entry name" value="Periplasmic binding protein-like II"/>
    <property type="match status" value="2"/>
</dbReference>
<dbReference type="InterPro" id="IPR000847">
    <property type="entry name" value="LysR_HTH_N"/>
</dbReference>
<gene>
    <name evidence="6" type="ORF">GCM10008938_50260</name>
</gene>
<proteinExistence type="inferred from homology"/>
<dbReference type="Pfam" id="PF00126">
    <property type="entry name" value="HTH_1"/>
    <property type="match status" value="1"/>
</dbReference>
<evidence type="ECO:0000256" key="1">
    <source>
        <dbReference type="ARBA" id="ARBA00009437"/>
    </source>
</evidence>
<sequence>MELRHLRYFVAVAEEKHFGRAAERLFITQPPLSQQIRHLEEELGIKLLKRTTQKVELTEAGKVFLEEARITLEHADRAISAARRVGRSEASRLELAFIASVASAILTPLLVAFKNAHPEVNVNLAFMRTSDQIPALQEGQIDAGFVRLPFSGQGLVLEEVARDRFVALLPPQHPLAAQQKINLLDLRDAPFITTEPQASPDFQTGLREICARVGFVPHIAQEAGNLQAVVTLVAAGMGVSLVPEGVAETAPPETHIREIDMEPTWSSMAIAYRRDNRSKTLSQFLAVLHQQLEK</sequence>
<dbReference type="InterPro" id="IPR036390">
    <property type="entry name" value="WH_DNA-bd_sf"/>
</dbReference>